<evidence type="ECO:0000256" key="2">
    <source>
        <dbReference type="SAM" id="SignalP"/>
    </source>
</evidence>
<keyword evidence="1" id="KW-0812">Transmembrane</keyword>
<proteinExistence type="predicted"/>
<dbReference type="AlphaFoldDB" id="A0A426QL20"/>
<keyword evidence="4" id="KW-1185">Reference proteome</keyword>
<feature type="signal peptide" evidence="2">
    <location>
        <begin position="1"/>
        <end position="26"/>
    </location>
</feature>
<dbReference type="RefSeq" id="WP_125181790.1">
    <property type="nucleotide sequence ID" value="NZ_QZMU01000001.1"/>
</dbReference>
<keyword evidence="2" id="KW-0732">Signal</keyword>
<evidence type="ECO:0000313" key="3">
    <source>
        <dbReference type="EMBL" id="RRQ22450.1"/>
    </source>
</evidence>
<feature type="chain" id="PRO_5019147656" evidence="2">
    <location>
        <begin position="27"/>
        <end position="255"/>
    </location>
</feature>
<dbReference type="Proteomes" id="UP000287798">
    <property type="component" value="Unassembled WGS sequence"/>
</dbReference>
<sequence length="255" mass="28268">MTKPHTTMTFCVGLLTLLALSSAQGALVSRLGGQAYYDTDLNITWLADANYAYTSGYVDTISTTHGDGRMNWQQAYDWASKLEFGGSTDWRLPQALPVNDVEYIRDLSFDGSTDVGYNITSPNNELSYMFLANLQNSSFYDTDGNIRNEGDYGLQNIGVFTNLYEYYYWTNNTVPDLAYYSWGFSNIVGGQRMYYEPSEHYAWAVMDGDIATVPVPAGIYLIVSGGLGLLAIGRGVSSPFRRRPNLATPVKAKTA</sequence>
<gene>
    <name evidence="3" type="ORF">D6C00_11190</name>
</gene>
<dbReference type="EMBL" id="QZMU01000001">
    <property type="protein sequence ID" value="RRQ22450.1"/>
    <property type="molecule type" value="Genomic_DNA"/>
</dbReference>
<protein>
    <submittedName>
        <fullName evidence="3">DUF1566 domain-containing protein</fullName>
    </submittedName>
</protein>
<evidence type="ECO:0000313" key="4">
    <source>
        <dbReference type="Proteomes" id="UP000287798"/>
    </source>
</evidence>
<evidence type="ECO:0000256" key="1">
    <source>
        <dbReference type="SAM" id="Phobius"/>
    </source>
</evidence>
<organism evidence="3 4">
    <name type="scientific">Thiohalobacter thiocyanaticus</name>
    <dbReference type="NCBI Taxonomy" id="585455"/>
    <lineage>
        <taxon>Bacteria</taxon>
        <taxon>Pseudomonadati</taxon>
        <taxon>Pseudomonadota</taxon>
        <taxon>Gammaproteobacteria</taxon>
        <taxon>Thiohalobacterales</taxon>
        <taxon>Thiohalobacteraceae</taxon>
        <taxon>Thiohalobacter</taxon>
    </lineage>
</organism>
<name>A0A426QL20_9GAMM</name>
<keyword evidence="1" id="KW-0472">Membrane</keyword>
<keyword evidence="1" id="KW-1133">Transmembrane helix</keyword>
<accession>A0A426QL20</accession>
<reference evidence="3 4" key="1">
    <citation type="journal article" date="2010" name="Int. J. Syst. Evol. Microbiol.">
        <title>Thiohalobacter thiocyanaticus gen. nov., sp. nov., a moderately halophilic, sulfur-oxidizing gammaproteobacterium from hypersaline lakes, that utilizes thiocyanate.</title>
        <authorList>
            <person name="Sorokin D.Y."/>
            <person name="Kovaleva O.L."/>
            <person name="Tourova T.P."/>
            <person name="Muyzer G."/>
        </authorList>
    </citation>
    <scope>NUCLEOTIDE SEQUENCE [LARGE SCALE GENOMIC DNA]</scope>
    <source>
        <strain evidence="3 4">Hrh1</strain>
    </source>
</reference>
<comment type="caution">
    <text evidence="3">The sequence shown here is derived from an EMBL/GenBank/DDBJ whole genome shotgun (WGS) entry which is preliminary data.</text>
</comment>
<dbReference type="OrthoDB" id="9800341at2"/>
<feature type="transmembrane region" description="Helical" evidence="1">
    <location>
        <begin position="217"/>
        <end position="236"/>
    </location>
</feature>